<organism evidence="1 2">
    <name type="scientific">Pseudomonas putida</name>
    <name type="common">Arthrobacter siderocapsulatus</name>
    <dbReference type="NCBI Taxonomy" id="303"/>
    <lineage>
        <taxon>Bacteria</taxon>
        <taxon>Pseudomonadati</taxon>
        <taxon>Pseudomonadota</taxon>
        <taxon>Gammaproteobacteria</taxon>
        <taxon>Pseudomonadales</taxon>
        <taxon>Pseudomonadaceae</taxon>
        <taxon>Pseudomonas</taxon>
    </lineage>
</organism>
<dbReference type="AlphaFoldDB" id="A0AAW4BT23"/>
<dbReference type="RefSeq" id="WP_196182668.1">
    <property type="nucleotide sequence ID" value="NZ_JADLJW010000019.1"/>
</dbReference>
<reference evidence="1" key="1">
    <citation type="submission" date="2020-10" db="EMBL/GenBank/DDBJ databases">
        <title>Genome sequences of Pseudomonas isolates.</title>
        <authorList>
            <person name="Wessels L."/>
            <person name="Reich F."/>
            <person name="Hammerl J."/>
        </authorList>
    </citation>
    <scope>NUCLEOTIDE SEQUENCE</scope>
    <source>
        <strain evidence="1">20-MO00640-0</strain>
    </source>
</reference>
<comment type="caution">
    <text evidence="1">The sequence shown here is derived from an EMBL/GenBank/DDBJ whole genome shotgun (WGS) entry which is preliminary data.</text>
</comment>
<accession>A0AAW4BT23</accession>
<evidence type="ECO:0000313" key="2">
    <source>
        <dbReference type="Proteomes" id="UP000639504"/>
    </source>
</evidence>
<dbReference type="EMBL" id="JADLKB010000006">
    <property type="protein sequence ID" value="MBF8735348.1"/>
    <property type="molecule type" value="Genomic_DNA"/>
</dbReference>
<sequence>MDGTHDGALLAMALAGIGAARVYESITDQQWKVLQAYALKEGKVEVPAS</sequence>
<dbReference type="Proteomes" id="UP000639504">
    <property type="component" value="Unassembled WGS sequence"/>
</dbReference>
<name>A0AAW4BT23_PSEPU</name>
<protein>
    <submittedName>
        <fullName evidence="1">Uncharacterized protein</fullName>
    </submittedName>
</protein>
<gene>
    <name evidence="1" type="ORF">IR015_07980</name>
</gene>
<proteinExistence type="predicted"/>
<evidence type="ECO:0000313" key="1">
    <source>
        <dbReference type="EMBL" id="MBF8735348.1"/>
    </source>
</evidence>